<dbReference type="OrthoDB" id="414569at2759"/>
<name>A0A5M8PXS6_9LECA</name>
<sequence>MGSSAVRPIVIASNGSIVPLSSTGPHTSPSRLDYRGYDHITWYVGNAKQAASYYITRLGFSPLAYRGLETGSQYVASHVVSNGRATFVLSSPIRSPSEHGGTVPDSDAQLIEEMYSHLTKHGDAVKDVAFEVDNVRAVYEQAIANGAGSVQQPITLADKVDGDIVTAVIRTFGNTTHTLVNRSSYHGAFLPGYHPATAADPIAQYLPDVPLEVIDHCVGNQGWNEVESACEYYEKCLGFHRFWSVDDANMCTEFSAMRSVVVASPNEVVKMPLNEPAAGKKKSQIEEYVDFYNGAGVQHIAFRTNDMITSVTNLKKRGVEFISVPSSYYATMRIRLRTTGMKLVEDFEMIQKLNILIDFDEGGYLLQIFTKPVLDRPTVFLEIISRKNFEGFGAGNFKSLFEAIEREQAKRGNL</sequence>
<dbReference type="AlphaFoldDB" id="A0A5M8PXS6"/>
<protein>
    <recommendedName>
        <fullName evidence="3 11">4-hydroxyphenylpyruvate dioxygenase</fullName>
    </recommendedName>
</protein>
<keyword evidence="7 14" id="KW-0223">Dioxygenase</keyword>
<evidence type="ECO:0000256" key="11">
    <source>
        <dbReference type="PIRNR" id="PIRNR009283"/>
    </source>
</evidence>
<dbReference type="InterPro" id="IPR041736">
    <property type="entry name" value="4OHPhenylPyrv_dOase_N"/>
</dbReference>
<feature type="domain" description="VOC" evidence="13">
    <location>
        <begin position="36"/>
        <end position="182"/>
    </location>
</feature>
<feature type="binding site" evidence="12">
    <location>
        <position position="382"/>
    </location>
    <ligand>
        <name>Fe cation</name>
        <dbReference type="ChEBI" id="CHEBI:24875"/>
    </ligand>
</feature>
<evidence type="ECO:0000313" key="14">
    <source>
        <dbReference type="EMBL" id="KAA6414579.1"/>
    </source>
</evidence>
<evidence type="ECO:0000313" key="15">
    <source>
        <dbReference type="Proteomes" id="UP000324767"/>
    </source>
</evidence>
<dbReference type="GO" id="GO:0046872">
    <property type="term" value="F:metal ion binding"/>
    <property type="evidence" value="ECO:0007669"/>
    <property type="project" value="UniProtKB-KW"/>
</dbReference>
<comment type="cofactor">
    <cofactor evidence="12">
        <name>Fe cation</name>
        <dbReference type="ChEBI" id="CHEBI:24875"/>
    </cofactor>
    <text evidence="12">Binds 1 Fe cation per subunit.</text>
</comment>
<evidence type="ECO:0000256" key="4">
    <source>
        <dbReference type="ARBA" id="ARBA00022723"/>
    </source>
</evidence>
<gene>
    <name evidence="14" type="ORF">FRX48_01328</name>
</gene>
<dbReference type="PIRSF" id="PIRSF009283">
    <property type="entry name" value="HPP_dOase"/>
    <property type="match status" value="1"/>
</dbReference>
<keyword evidence="4 12" id="KW-0479">Metal-binding</keyword>
<comment type="caution">
    <text evidence="14">The sequence shown here is derived from an EMBL/GenBank/DDBJ whole genome shotgun (WGS) entry which is preliminary data.</text>
</comment>
<proteinExistence type="inferred from homology"/>
<dbReference type="SUPFAM" id="SSF54593">
    <property type="entry name" value="Glyoxalase/Bleomycin resistance protein/Dihydroxybiphenyl dioxygenase"/>
    <property type="match status" value="1"/>
</dbReference>
<dbReference type="InterPro" id="IPR004360">
    <property type="entry name" value="Glyas_Fos-R_dOase_dom"/>
</dbReference>
<keyword evidence="9 12" id="KW-0408">Iron</keyword>
<keyword evidence="8" id="KW-0560">Oxidoreductase</keyword>
<dbReference type="InterPro" id="IPR037523">
    <property type="entry name" value="VOC_core"/>
</dbReference>
<keyword evidence="5" id="KW-0677">Repeat</keyword>
<evidence type="ECO:0000259" key="13">
    <source>
        <dbReference type="PROSITE" id="PS51819"/>
    </source>
</evidence>
<dbReference type="Gene3D" id="3.10.180.10">
    <property type="entry name" value="2,3-Dihydroxybiphenyl 1,2-Dioxygenase, domain 1"/>
    <property type="match status" value="2"/>
</dbReference>
<dbReference type="PROSITE" id="PS51819">
    <property type="entry name" value="VOC"/>
    <property type="match status" value="2"/>
</dbReference>
<feature type="binding site" evidence="12">
    <location>
        <position position="216"/>
    </location>
    <ligand>
        <name>Fe cation</name>
        <dbReference type="ChEBI" id="CHEBI:24875"/>
    </ligand>
</feature>
<dbReference type="CDD" id="cd08342">
    <property type="entry name" value="HPPD_N_like"/>
    <property type="match status" value="1"/>
</dbReference>
<dbReference type="InterPro" id="IPR005956">
    <property type="entry name" value="4OHPhenylPyrv_dOase"/>
</dbReference>
<evidence type="ECO:0000256" key="10">
    <source>
        <dbReference type="ARBA" id="ARBA00023232"/>
    </source>
</evidence>
<dbReference type="PANTHER" id="PTHR11959:SF1">
    <property type="entry name" value="4-HYDROXYPHENYLPYRUVATE DIOXYGENASE"/>
    <property type="match status" value="1"/>
</dbReference>
<dbReference type="FunFam" id="3.10.180.10:FF:000001">
    <property type="entry name" value="4-hydroxyphenylpyruvate dioxygenase"/>
    <property type="match status" value="1"/>
</dbReference>
<dbReference type="GO" id="GO:0006572">
    <property type="term" value="P:L-tyrosine catabolic process"/>
    <property type="evidence" value="ECO:0007669"/>
    <property type="project" value="UniProtKB-KW"/>
</dbReference>
<evidence type="ECO:0000256" key="2">
    <source>
        <dbReference type="ARBA" id="ARBA00005877"/>
    </source>
</evidence>
<comment type="similarity">
    <text evidence="2 11">Belongs to the 4HPPD family.</text>
</comment>
<evidence type="ECO:0000256" key="3">
    <source>
        <dbReference type="ARBA" id="ARBA00013222"/>
    </source>
</evidence>
<reference evidence="14 15" key="1">
    <citation type="submission" date="2019-09" db="EMBL/GenBank/DDBJ databases">
        <title>The hologenome of the rock-dwelling lichen Lasallia pustulata.</title>
        <authorList>
            <person name="Greshake Tzovaras B."/>
            <person name="Segers F."/>
            <person name="Bicker A."/>
            <person name="Dal Grande F."/>
            <person name="Otte J."/>
            <person name="Hankeln T."/>
            <person name="Schmitt I."/>
            <person name="Ebersberger I."/>
        </authorList>
    </citation>
    <scope>NUCLEOTIDE SEQUENCE [LARGE SCALE GENOMIC DNA]</scope>
    <source>
        <strain evidence="14">A1-1</strain>
    </source>
</reference>
<dbReference type="PANTHER" id="PTHR11959">
    <property type="entry name" value="4-HYDROXYPHENYLPYRUVATE DIOXYGENASE"/>
    <property type="match status" value="1"/>
</dbReference>
<feature type="binding site" evidence="12">
    <location>
        <position position="299"/>
    </location>
    <ligand>
        <name>Fe cation</name>
        <dbReference type="ChEBI" id="CHEBI:24875"/>
    </ligand>
</feature>
<evidence type="ECO:0000256" key="9">
    <source>
        <dbReference type="ARBA" id="ARBA00023004"/>
    </source>
</evidence>
<evidence type="ECO:0000256" key="5">
    <source>
        <dbReference type="ARBA" id="ARBA00022737"/>
    </source>
</evidence>
<dbReference type="Pfam" id="PF00903">
    <property type="entry name" value="Glyoxalase"/>
    <property type="match status" value="1"/>
</dbReference>
<evidence type="ECO:0000256" key="1">
    <source>
        <dbReference type="ARBA" id="ARBA00005162"/>
    </source>
</evidence>
<dbReference type="EMBL" id="VXIT01000002">
    <property type="protein sequence ID" value="KAA6414579.1"/>
    <property type="molecule type" value="Genomic_DNA"/>
</dbReference>
<dbReference type="CDD" id="cd07250">
    <property type="entry name" value="HPPD_C_like"/>
    <property type="match status" value="1"/>
</dbReference>
<accession>A0A5M8PXS6</accession>
<comment type="pathway">
    <text evidence="1">Amino-acid degradation; L-phenylalanine degradation; acetoacetate and fumarate from L-phenylalanine: step 3/6.</text>
</comment>
<keyword evidence="6" id="KW-0828">Tyrosine catabolism</keyword>
<dbReference type="GO" id="GO:0006559">
    <property type="term" value="P:L-phenylalanine catabolic process"/>
    <property type="evidence" value="ECO:0007669"/>
    <property type="project" value="UniProtKB-UniPathway"/>
</dbReference>
<evidence type="ECO:0000256" key="6">
    <source>
        <dbReference type="ARBA" id="ARBA00022878"/>
    </source>
</evidence>
<dbReference type="Proteomes" id="UP000324767">
    <property type="component" value="Unassembled WGS sequence"/>
</dbReference>
<keyword evidence="14" id="KW-0670">Pyruvate</keyword>
<dbReference type="FunFam" id="3.10.180.10:FF:000020">
    <property type="entry name" value="4-hydroxyphenylpyruvate dioxygenase"/>
    <property type="match status" value="1"/>
</dbReference>
<evidence type="ECO:0000256" key="8">
    <source>
        <dbReference type="ARBA" id="ARBA00023002"/>
    </source>
</evidence>
<dbReference type="InterPro" id="IPR041735">
    <property type="entry name" value="4OHPhenylPyrv_dOase_C"/>
</dbReference>
<organism evidence="14 15">
    <name type="scientific">Lasallia pustulata</name>
    <dbReference type="NCBI Taxonomy" id="136370"/>
    <lineage>
        <taxon>Eukaryota</taxon>
        <taxon>Fungi</taxon>
        <taxon>Dikarya</taxon>
        <taxon>Ascomycota</taxon>
        <taxon>Pezizomycotina</taxon>
        <taxon>Lecanoromycetes</taxon>
        <taxon>OSLEUM clade</taxon>
        <taxon>Umbilicariomycetidae</taxon>
        <taxon>Umbilicariales</taxon>
        <taxon>Umbilicariaceae</taxon>
        <taxon>Lasallia</taxon>
    </lineage>
</organism>
<dbReference type="GO" id="GO:0003868">
    <property type="term" value="F:4-hydroxyphenylpyruvate dioxygenase activity"/>
    <property type="evidence" value="ECO:0007669"/>
    <property type="project" value="InterPro"/>
</dbReference>
<keyword evidence="10" id="KW-0585">Phenylalanine catabolism</keyword>
<feature type="domain" description="VOC" evidence="13">
    <location>
        <begin position="213"/>
        <end position="371"/>
    </location>
</feature>
<evidence type="ECO:0000256" key="7">
    <source>
        <dbReference type="ARBA" id="ARBA00022964"/>
    </source>
</evidence>
<evidence type="ECO:0000256" key="12">
    <source>
        <dbReference type="PIRSR" id="PIRSR009283-1"/>
    </source>
</evidence>
<dbReference type="NCBIfam" id="TIGR01263">
    <property type="entry name" value="4HPPD"/>
    <property type="match status" value="1"/>
</dbReference>
<dbReference type="InterPro" id="IPR029068">
    <property type="entry name" value="Glyas_Bleomycin-R_OHBP_Dase"/>
</dbReference>
<dbReference type="UniPathway" id="UPA00139">
    <property type="reaction ID" value="UER00362"/>
</dbReference>